<keyword evidence="4" id="KW-1185">Reference proteome</keyword>
<evidence type="ECO:0000256" key="1">
    <source>
        <dbReference type="SAM" id="MobiDB-lite"/>
    </source>
</evidence>
<evidence type="ECO:0000313" key="3">
    <source>
        <dbReference type="EMBL" id="PVG81232.1"/>
    </source>
</evidence>
<accession>A0A2T8F690</accession>
<feature type="compositionally biased region" description="Low complexity" evidence="1">
    <location>
        <begin position="278"/>
        <end position="295"/>
    </location>
</feature>
<evidence type="ECO:0000259" key="2">
    <source>
        <dbReference type="SMART" id="SM00507"/>
    </source>
</evidence>
<feature type="domain" description="HNH nuclease" evidence="2">
    <location>
        <begin position="378"/>
        <end position="439"/>
    </location>
</feature>
<sequence>MTRGADDLSAAELLAALGERKAAEDRAAAEQLDLAARWADLHPPESIHDAATFTLPGLEHEEAIAGPGCPLVAAFCIAELGATLGISTQAAKRLIGNALELRHRLPKLWAHVHAGRVPAWRARQVAEATTHATPALPLQGARWVDTQVAGFAAKIGPAQLDRLVAEAIQRFVQATLPEDPDDQQPPCPDTRGVSFDFDQVGYPGTIRMEGELDLADALDLDHALRHGAEQLKALGSTDPLGARRARALGEIARHQQVLDLAGARPARQAHGTPEGQEASGTGATTTTGHDASTSGRGSGPRLPAARRLDLHIHLSAAALGEDGAATLESTGRLDQRQQLVLLEQVKAWCADTHTDVRITPVVDLDAEIHTPGYEPTPRQREQVQLRDQTCYFPWCSRPATRCDLDHVVPYDHDAAAEGREQPGPTTSANLAPACRAHHRLKTHGRWRVLVLAAGVYLWISPHGQPYLRDRTGTTALPLPSHHVHRR</sequence>
<gene>
    <name evidence="3" type="ORF">DDE18_18975</name>
</gene>
<reference evidence="3 4" key="1">
    <citation type="submission" date="2018-04" db="EMBL/GenBank/DDBJ databases">
        <title>Genome of Nocardioides gansuensis WSJ-1.</title>
        <authorList>
            <person name="Wu S."/>
            <person name="Wang G."/>
        </authorList>
    </citation>
    <scope>NUCLEOTIDE SEQUENCE [LARGE SCALE GENOMIC DNA]</scope>
    <source>
        <strain evidence="3 4">WSJ-1</strain>
    </source>
</reference>
<organism evidence="3 4">
    <name type="scientific">Nocardioides gansuensis</name>
    <dbReference type="NCBI Taxonomy" id="2138300"/>
    <lineage>
        <taxon>Bacteria</taxon>
        <taxon>Bacillati</taxon>
        <taxon>Actinomycetota</taxon>
        <taxon>Actinomycetes</taxon>
        <taxon>Propionibacteriales</taxon>
        <taxon>Nocardioidaceae</taxon>
        <taxon>Nocardioides</taxon>
    </lineage>
</organism>
<dbReference type="EMBL" id="QDGZ01000009">
    <property type="protein sequence ID" value="PVG81232.1"/>
    <property type="molecule type" value="Genomic_DNA"/>
</dbReference>
<evidence type="ECO:0000313" key="4">
    <source>
        <dbReference type="Proteomes" id="UP000246018"/>
    </source>
</evidence>
<comment type="caution">
    <text evidence="3">The sequence shown here is derived from an EMBL/GenBank/DDBJ whole genome shotgun (WGS) entry which is preliminary data.</text>
</comment>
<feature type="region of interest" description="Disordered" evidence="1">
    <location>
        <begin position="263"/>
        <end position="303"/>
    </location>
</feature>
<dbReference type="SMART" id="SM00507">
    <property type="entry name" value="HNHc"/>
    <property type="match status" value="1"/>
</dbReference>
<dbReference type="AlphaFoldDB" id="A0A2T8F690"/>
<protein>
    <submittedName>
        <fullName evidence="3">DUF222 domain-containing protein</fullName>
    </submittedName>
</protein>
<dbReference type="CDD" id="cd00085">
    <property type="entry name" value="HNHc"/>
    <property type="match status" value="1"/>
</dbReference>
<dbReference type="InterPro" id="IPR003870">
    <property type="entry name" value="DUF222"/>
</dbReference>
<name>A0A2T8F690_9ACTN</name>
<proteinExistence type="predicted"/>
<dbReference type="Gene3D" id="1.10.30.50">
    <property type="match status" value="1"/>
</dbReference>
<dbReference type="InterPro" id="IPR003615">
    <property type="entry name" value="HNH_nuc"/>
</dbReference>
<dbReference type="Proteomes" id="UP000246018">
    <property type="component" value="Unassembled WGS sequence"/>
</dbReference>
<dbReference type="Pfam" id="PF02720">
    <property type="entry name" value="DUF222"/>
    <property type="match status" value="1"/>
</dbReference>